<dbReference type="eggNOG" id="ENOG5030UDX">
    <property type="taxonomic scope" value="Bacteria"/>
</dbReference>
<sequence>MSKKYSSKLVGLLYFLAVLIFAILASSCSSGKKPSEVSQEDIDEDTNSNDSKGSNTFEAAKLSLYLKGDNLYMVRYDNSEIIDLGPCTNNGSVMKKFSIKGYNKKLDLFCSFSDYDGKTYTLYTSTSKSPTERTKVADSVTIHSALKNGDILYISNKELFLYKNGKTVSLFKEKEGMKYILSENQDKLLIIPSRDSSDKENSANVYLIDIYTGNTTVYSNVNTNSFNYSYELDRICYFKNNTIYQLKDGNSKEIVRGIEKPYNYITFASDKVIYTSKADEPTSLYKFDFNGNEELISDSLEKFVDFERREDLLAYTEKNSEGKIILKVAHNGKTLGEYEDIKGDRDVIDEALPFKSKYWYFFSEENKKLWRVALEGSSKGEIELVNENITGFSDLAYAQSHKVENDNLLYRAKIGKNDYNSLFLDGNIINENVGKYYSSANLENNDNGEYIIYYDTLSQTSYEDDNETYHIWENGKDTVIAKNVKDYNGFLPYRNKFERTYFLTDYDYSKGTGLLKQYINGELKDIDSEVKGFVRNNTSSFSTIFD</sequence>
<evidence type="ECO:0000313" key="2">
    <source>
        <dbReference type="EMBL" id="EFU75342.1"/>
    </source>
</evidence>
<protein>
    <submittedName>
        <fullName evidence="2">Uncharacterized protein</fullName>
    </submittedName>
</protein>
<dbReference type="PROSITE" id="PS51257">
    <property type="entry name" value="PROKAR_LIPOPROTEIN"/>
    <property type="match status" value="1"/>
</dbReference>
<evidence type="ECO:0000256" key="1">
    <source>
        <dbReference type="SAM" id="MobiDB-lite"/>
    </source>
</evidence>
<accession>E6LRW5</accession>
<gene>
    <name evidence="2" type="ORF">HMPREF0381_2700</name>
</gene>
<name>E6LRW5_9FIRM</name>
<proteinExistence type="predicted"/>
<comment type="caution">
    <text evidence="2">The sequence shown here is derived from an EMBL/GenBank/DDBJ whole genome shotgun (WGS) entry which is preliminary data.</text>
</comment>
<dbReference type="RefSeq" id="WP_008752459.1">
    <property type="nucleotide sequence ID" value="NZ_GL622296.1"/>
</dbReference>
<dbReference type="AlphaFoldDB" id="E6LRW5"/>
<feature type="region of interest" description="Disordered" evidence="1">
    <location>
        <begin position="29"/>
        <end position="54"/>
    </location>
</feature>
<feature type="compositionally biased region" description="Acidic residues" evidence="1">
    <location>
        <begin position="38"/>
        <end position="47"/>
    </location>
</feature>
<dbReference type="EMBL" id="AEPW01000106">
    <property type="protein sequence ID" value="EFU75342.1"/>
    <property type="molecule type" value="Genomic_DNA"/>
</dbReference>
<dbReference type="SUPFAM" id="SSF69304">
    <property type="entry name" value="Tricorn protease N-terminal domain"/>
    <property type="match status" value="1"/>
</dbReference>
<evidence type="ECO:0000313" key="3">
    <source>
        <dbReference type="Proteomes" id="UP000003434"/>
    </source>
</evidence>
<dbReference type="HOGENOM" id="CLU_511706_0_0_9"/>
<dbReference type="Proteomes" id="UP000003434">
    <property type="component" value="Unassembled WGS sequence"/>
</dbReference>
<organism evidence="2 3">
    <name type="scientific">Lachnoanaerobaculum saburreum DSM 3986</name>
    <dbReference type="NCBI Taxonomy" id="887325"/>
    <lineage>
        <taxon>Bacteria</taxon>
        <taxon>Bacillati</taxon>
        <taxon>Bacillota</taxon>
        <taxon>Clostridia</taxon>
        <taxon>Lachnospirales</taxon>
        <taxon>Lachnospiraceae</taxon>
        <taxon>Lachnoanaerobaculum</taxon>
    </lineage>
</organism>
<reference evidence="2 3" key="1">
    <citation type="submission" date="2010-12" db="EMBL/GenBank/DDBJ databases">
        <authorList>
            <person name="Muzny D."/>
            <person name="Qin X."/>
            <person name="Deng J."/>
            <person name="Jiang H."/>
            <person name="Liu Y."/>
            <person name="Qu J."/>
            <person name="Song X.-Z."/>
            <person name="Zhang L."/>
            <person name="Thornton R."/>
            <person name="Coyle M."/>
            <person name="Francisco L."/>
            <person name="Jackson L."/>
            <person name="Javaid M."/>
            <person name="Korchina V."/>
            <person name="Kovar C."/>
            <person name="Mata R."/>
            <person name="Mathew T."/>
            <person name="Ngo R."/>
            <person name="Nguyen L."/>
            <person name="Nguyen N."/>
            <person name="Okwuonu G."/>
            <person name="Ongeri F."/>
            <person name="Pham C."/>
            <person name="Simmons D."/>
            <person name="Wilczek-Boney K."/>
            <person name="Hale W."/>
            <person name="Jakkamsetti A."/>
            <person name="Pham P."/>
            <person name="Ruth R."/>
            <person name="San Lucas F."/>
            <person name="Warren J."/>
            <person name="Zhang J."/>
            <person name="Zhao Z."/>
            <person name="Zhou C."/>
            <person name="Zhu D."/>
            <person name="Lee S."/>
            <person name="Bess C."/>
            <person name="Blankenburg K."/>
            <person name="Forbes L."/>
            <person name="Fu Q."/>
            <person name="Gubbala S."/>
            <person name="Hirani K."/>
            <person name="Jayaseelan J.C."/>
            <person name="Lara F."/>
            <person name="Munidasa M."/>
            <person name="Palculict T."/>
            <person name="Patil S."/>
            <person name="Pu L.-L."/>
            <person name="Saada N."/>
            <person name="Tang L."/>
            <person name="Weissenberger G."/>
            <person name="Zhu Y."/>
            <person name="Hemphill L."/>
            <person name="Shang Y."/>
            <person name="Youmans B."/>
            <person name="Ayvaz T."/>
            <person name="Ross M."/>
            <person name="Santibanez J."/>
            <person name="Aqrawi P."/>
            <person name="Gross S."/>
            <person name="Joshi V."/>
            <person name="Fowler G."/>
            <person name="Nazareth L."/>
            <person name="Reid J."/>
            <person name="Worley K."/>
            <person name="Petrosino J."/>
            <person name="Highlander S."/>
            <person name="Gibbs R."/>
        </authorList>
    </citation>
    <scope>NUCLEOTIDE SEQUENCE [LARGE SCALE GENOMIC DNA]</scope>
    <source>
        <strain evidence="2 3">DSM 3986</strain>
    </source>
</reference>